<dbReference type="EMBL" id="CP134846">
    <property type="protein sequence ID" value="WNL16278.1"/>
    <property type="molecule type" value="Genomic_DNA"/>
</dbReference>
<keyword evidence="1" id="KW-0175">Coiled coil</keyword>
<accession>A0AA96I364</accession>
<dbReference type="InterPro" id="IPR032427">
    <property type="entry name" value="P22_portal"/>
</dbReference>
<proteinExistence type="predicted"/>
<name>A0AA96I364_9BACT</name>
<evidence type="ECO:0000313" key="2">
    <source>
        <dbReference type="EMBL" id="WNL16278.1"/>
    </source>
</evidence>
<organism evidence="2">
    <name type="scientific">Arcobacter sp. AZ-2023</name>
    <dbReference type="NCBI Taxonomy" id="3074453"/>
    <lineage>
        <taxon>Bacteria</taxon>
        <taxon>Pseudomonadati</taxon>
        <taxon>Campylobacterota</taxon>
        <taxon>Epsilonproteobacteria</taxon>
        <taxon>Campylobacterales</taxon>
        <taxon>Arcobacteraceae</taxon>
        <taxon>Arcobacter</taxon>
    </lineage>
</organism>
<evidence type="ECO:0000256" key="1">
    <source>
        <dbReference type="SAM" id="Coils"/>
    </source>
</evidence>
<feature type="coiled-coil region" evidence="1">
    <location>
        <begin position="564"/>
        <end position="591"/>
    </location>
</feature>
<protein>
    <recommendedName>
        <fullName evidence="3">Portal protein</fullName>
    </recommendedName>
</protein>
<evidence type="ECO:0008006" key="3">
    <source>
        <dbReference type="Google" id="ProtNLM"/>
    </source>
</evidence>
<reference evidence="2" key="1">
    <citation type="submission" date="2023-09" db="EMBL/GenBank/DDBJ databases">
        <title>Arcobacter tbilisiensis sp. nov. isolated from chicken meat in Tbilisi, Georgia.</title>
        <authorList>
            <person name="Matthias R."/>
            <person name="Zautner A.E."/>
        </authorList>
    </citation>
    <scope>NUCLEOTIDE SEQUENCE</scope>
    <source>
        <strain evidence="2">LEO 107</strain>
    </source>
</reference>
<dbReference type="Pfam" id="PF16510">
    <property type="entry name" value="P22_portal"/>
    <property type="match status" value="1"/>
</dbReference>
<dbReference type="AlphaFoldDB" id="A0AA96I364"/>
<gene>
    <name evidence="2" type="ORF">RJG54_08645</name>
</gene>
<sequence length="608" mass="70650">MNYQTMEIKMNSKEELKHLEDFKKQVEESTHHFRKAKETAKRINSYIKGDQLPDEVRQILLEREQPEMWENIFKKIDAKISGLKITSKQEIQAIGRQRGSDKVQANLITNILKTIQDSTQWWQNKKRADLSLRSSGLSIVEVVVKNTGEKDILENPIRELKHYHIPSSQAHIDPFAIQPDYSDMRYFHRERYIIKEELYKIFPKEKVDKLQEYEEHISNEYSTYSKGTTAYSKRAKVYYSWFRKWNFETKEDEIHYAIWSDNVILKMEKCPYILKRFPISIRRVDEIDYDIPADVRGLYYNLLPIQDRINNCHLRAIHMMGTNKLLFESDAVDDAEDFIEQYSQDSATVEVRAGAIKENKIKDIKQYNEIASLKAEIVDLRRQAEEIVGLNNEILGSAVNRLSGAAIENRQNAGLVGLQDFIDTSSEVDRDLAEIDIQLIQQYFDAEQIYNIVDKDEADDYFIANEIIKDANGVVVRENGEPKRKNNLKVGRYDIILTATAFNRGSSTERQKVWAEFIKALQVTHPHLVPRMIEMSLRDTDSPIANKVSQLIEEDKKAQAQGGQEQQQAQMKQMELNMQTLQAKLEEIMSKTNLNNAKAQEVANNQAS</sequence>